<dbReference type="AlphaFoldDB" id="A0A914N4M3"/>
<name>A0A914N4M3_MELIC</name>
<keyword evidence="1" id="KW-1185">Reference proteome</keyword>
<reference evidence="2" key="1">
    <citation type="submission" date="2022-11" db="UniProtKB">
        <authorList>
            <consortium name="WormBaseParasite"/>
        </authorList>
    </citation>
    <scope>IDENTIFICATION</scope>
</reference>
<sequence>MGPNERTERYLLWIWISKTIRVALSKPPKGGMSSQKGENRGTKTKQLFLSYYKIKIN</sequence>
<dbReference type="Proteomes" id="UP000887563">
    <property type="component" value="Unplaced"/>
</dbReference>
<evidence type="ECO:0000313" key="1">
    <source>
        <dbReference type="Proteomes" id="UP000887563"/>
    </source>
</evidence>
<accession>A0A914N4M3</accession>
<organism evidence="1 2">
    <name type="scientific">Meloidogyne incognita</name>
    <name type="common">Southern root-knot nematode worm</name>
    <name type="synonym">Oxyuris incognita</name>
    <dbReference type="NCBI Taxonomy" id="6306"/>
    <lineage>
        <taxon>Eukaryota</taxon>
        <taxon>Metazoa</taxon>
        <taxon>Ecdysozoa</taxon>
        <taxon>Nematoda</taxon>
        <taxon>Chromadorea</taxon>
        <taxon>Rhabditida</taxon>
        <taxon>Tylenchina</taxon>
        <taxon>Tylenchomorpha</taxon>
        <taxon>Tylenchoidea</taxon>
        <taxon>Meloidogynidae</taxon>
        <taxon>Meloidogyninae</taxon>
        <taxon>Meloidogyne</taxon>
        <taxon>Meloidogyne incognita group</taxon>
    </lineage>
</organism>
<dbReference type="WBParaSite" id="Minc3s03576g34234">
    <property type="protein sequence ID" value="Minc3s03576g34234"/>
    <property type="gene ID" value="Minc3s03576g34234"/>
</dbReference>
<protein>
    <submittedName>
        <fullName evidence="2">Uncharacterized protein</fullName>
    </submittedName>
</protein>
<evidence type="ECO:0000313" key="2">
    <source>
        <dbReference type="WBParaSite" id="Minc3s03576g34234"/>
    </source>
</evidence>
<proteinExistence type="predicted"/>